<keyword evidence="2" id="KW-1185">Reference proteome</keyword>
<evidence type="ECO:0000313" key="1">
    <source>
        <dbReference type="EMBL" id="MBO1319410.1"/>
    </source>
</evidence>
<evidence type="ECO:0008006" key="3">
    <source>
        <dbReference type="Google" id="ProtNLM"/>
    </source>
</evidence>
<dbReference type="EMBL" id="JAFREP010000011">
    <property type="protein sequence ID" value="MBO1319410.1"/>
    <property type="molecule type" value="Genomic_DNA"/>
</dbReference>
<reference evidence="1" key="1">
    <citation type="submission" date="2021-03" db="EMBL/GenBank/DDBJ databases">
        <authorList>
            <person name="Wang G."/>
        </authorList>
    </citation>
    <scope>NUCLEOTIDE SEQUENCE</scope>
    <source>
        <strain evidence="1">KCTC 12899</strain>
    </source>
</reference>
<evidence type="ECO:0000313" key="2">
    <source>
        <dbReference type="Proteomes" id="UP000664417"/>
    </source>
</evidence>
<organism evidence="1 2">
    <name type="scientific">Acanthopleuribacter pedis</name>
    <dbReference type="NCBI Taxonomy" id="442870"/>
    <lineage>
        <taxon>Bacteria</taxon>
        <taxon>Pseudomonadati</taxon>
        <taxon>Acidobacteriota</taxon>
        <taxon>Holophagae</taxon>
        <taxon>Acanthopleuribacterales</taxon>
        <taxon>Acanthopleuribacteraceae</taxon>
        <taxon>Acanthopleuribacter</taxon>
    </lineage>
</organism>
<comment type="caution">
    <text evidence="1">The sequence shown here is derived from an EMBL/GenBank/DDBJ whole genome shotgun (WGS) entry which is preliminary data.</text>
</comment>
<sequence>MRRGFLLLAVLICFGCGSGVDDITITIPDVTTPDTTPPGSTRDKITVSELTGSFSPTRMIHNAYFLPVGPEQAAQHALAGRLTVGADTMKRNPGGAANQTFFPGFSVDFFTHNGFLVPVNRGIQQPSNRSFWTILCSPGRVWSEPGDEGRSRAAFPFVLGDHFDNAAHNGVATFVFDDQGVSQLRMQIMQESAAWDMFDGWGQYPMQYTPGDAAGFADARAAFEAERAQRLPVRPIAELGLDAGRLQFFDAGLTANEITFRAIVKDGVIYQDTPETRLGPFPFPEYMRGGAFSVTKSIGAGLSLMFLAQAFGPELLDEKIVDWLPVNAGHDGWAEVTFSDCADMRTGIGDLSPNRNTLDVFADENKSRMGEWSNQLSESGKLTICWNYGNYPWGPGEVTRYNTTHTFVLSAALQRWAAANGIPNGDYHGYIAEHLLARIGVVNAPMMRTVETNGEQGSPILGVGLYPTVHDLAKITEFMQHGGTLDGEPLLHPQTLAEALFLQPDTAYATGNRINGLPELYRHGFWSFPTAGDTCTVQVPYMSGYGGNMVVVAPNGYTGIRFSDSLNYTIEGMVNTLQALEPFPCP</sequence>
<protein>
    <recommendedName>
        <fullName evidence="3">Beta-lactamase-related domain-containing protein</fullName>
    </recommendedName>
</protein>
<dbReference type="RefSeq" id="WP_207859231.1">
    <property type="nucleotide sequence ID" value="NZ_JAFREP010000011.1"/>
</dbReference>
<dbReference type="Proteomes" id="UP000664417">
    <property type="component" value="Unassembled WGS sequence"/>
</dbReference>
<dbReference type="AlphaFoldDB" id="A0A8J7Q5E6"/>
<gene>
    <name evidence="1" type="ORF">J3U88_13130</name>
</gene>
<dbReference type="Gene3D" id="3.40.710.10">
    <property type="entry name" value="DD-peptidase/beta-lactamase superfamily"/>
    <property type="match status" value="1"/>
</dbReference>
<dbReference type="SUPFAM" id="SSF56601">
    <property type="entry name" value="beta-lactamase/transpeptidase-like"/>
    <property type="match status" value="1"/>
</dbReference>
<name>A0A8J7Q5E6_9BACT</name>
<accession>A0A8J7Q5E6</accession>
<proteinExistence type="predicted"/>
<dbReference type="InterPro" id="IPR012338">
    <property type="entry name" value="Beta-lactam/transpept-like"/>
</dbReference>